<protein>
    <submittedName>
        <fullName evidence="1">Uncharacterized protein</fullName>
    </submittedName>
</protein>
<proteinExistence type="predicted"/>
<evidence type="ECO:0000313" key="2">
    <source>
        <dbReference type="Proteomes" id="UP000186246"/>
    </source>
</evidence>
<reference evidence="2" key="1">
    <citation type="submission" date="2017-01" db="EMBL/GenBank/DDBJ databases">
        <authorList>
            <person name="Varghese N."/>
            <person name="Submissions S."/>
        </authorList>
    </citation>
    <scope>NUCLEOTIDE SEQUENCE [LARGE SCALE GENOMIC DNA]</scope>
    <source>
        <strain evidence="2">DSM 21068</strain>
    </source>
</reference>
<sequence>MVKRKFNNCLVAGLGVRVLGLGLRLRLSKIKIFIKILFNVRPEKDFTF</sequence>
<dbReference type="EMBL" id="FTOJ01000001">
    <property type="protein sequence ID" value="SIS65186.1"/>
    <property type="molecule type" value="Genomic_DNA"/>
</dbReference>
<gene>
    <name evidence="1" type="ORF">SAMN05421796_101830</name>
</gene>
<accession>A0A1N7KUL1</accession>
<evidence type="ECO:0000313" key="1">
    <source>
        <dbReference type="EMBL" id="SIS65186.1"/>
    </source>
</evidence>
<dbReference type="STRING" id="551459.SAMN05421796_101830"/>
<organism evidence="1 2">
    <name type="scientific">Chryseobacterium piscicola</name>
    <dbReference type="NCBI Taxonomy" id="551459"/>
    <lineage>
        <taxon>Bacteria</taxon>
        <taxon>Pseudomonadati</taxon>
        <taxon>Bacteroidota</taxon>
        <taxon>Flavobacteriia</taxon>
        <taxon>Flavobacteriales</taxon>
        <taxon>Weeksellaceae</taxon>
        <taxon>Chryseobacterium group</taxon>
        <taxon>Chryseobacterium</taxon>
    </lineage>
</organism>
<name>A0A1N7KUL1_9FLAO</name>
<dbReference type="AlphaFoldDB" id="A0A1N7KUL1"/>
<dbReference type="Proteomes" id="UP000186246">
    <property type="component" value="Unassembled WGS sequence"/>
</dbReference>